<dbReference type="GO" id="GO:0006801">
    <property type="term" value="P:superoxide metabolic process"/>
    <property type="evidence" value="ECO:0007669"/>
    <property type="project" value="InterPro"/>
</dbReference>
<dbReference type="AlphaFoldDB" id="A0A3A4AMP9"/>
<evidence type="ECO:0000256" key="1">
    <source>
        <dbReference type="ARBA" id="ARBA00010457"/>
    </source>
</evidence>
<comment type="similarity">
    <text evidence="1">Belongs to the Cu-Zn superoxide dismutase family.</text>
</comment>
<gene>
    <name evidence="4" type="ORF">D5H75_21965</name>
</gene>
<evidence type="ECO:0000259" key="3">
    <source>
        <dbReference type="Pfam" id="PF00080"/>
    </source>
</evidence>
<reference evidence="4 5" key="1">
    <citation type="submission" date="2018-09" db="EMBL/GenBank/DDBJ databases">
        <title>YIM 75507 draft genome.</title>
        <authorList>
            <person name="Tang S."/>
            <person name="Feng Y."/>
        </authorList>
    </citation>
    <scope>NUCLEOTIDE SEQUENCE [LARGE SCALE GENOMIC DNA]</scope>
    <source>
        <strain evidence="4 5">YIM 75507</strain>
    </source>
</reference>
<name>A0A3A4AMP9_9ACTN</name>
<dbReference type="PROSITE" id="PS51257">
    <property type="entry name" value="PROKAR_LIPOPROTEIN"/>
    <property type="match status" value="1"/>
</dbReference>
<organism evidence="4 5">
    <name type="scientific">Bailinhaonella thermotolerans</name>
    <dbReference type="NCBI Taxonomy" id="1070861"/>
    <lineage>
        <taxon>Bacteria</taxon>
        <taxon>Bacillati</taxon>
        <taxon>Actinomycetota</taxon>
        <taxon>Actinomycetes</taxon>
        <taxon>Streptosporangiales</taxon>
        <taxon>Streptosporangiaceae</taxon>
        <taxon>Bailinhaonella</taxon>
    </lineage>
</organism>
<dbReference type="Gene3D" id="2.60.40.200">
    <property type="entry name" value="Superoxide dismutase, copper/zinc binding domain"/>
    <property type="match status" value="1"/>
</dbReference>
<dbReference type="EMBL" id="QZEY01000008">
    <property type="protein sequence ID" value="RJL30956.1"/>
    <property type="molecule type" value="Genomic_DNA"/>
</dbReference>
<keyword evidence="5" id="KW-1185">Reference proteome</keyword>
<accession>A0A3A4AMP9</accession>
<dbReference type="Proteomes" id="UP000265768">
    <property type="component" value="Unassembled WGS sequence"/>
</dbReference>
<evidence type="ECO:0000313" key="5">
    <source>
        <dbReference type="Proteomes" id="UP000265768"/>
    </source>
</evidence>
<evidence type="ECO:0000256" key="2">
    <source>
        <dbReference type="SAM" id="MobiDB-lite"/>
    </source>
</evidence>
<dbReference type="OrthoDB" id="3297424at2"/>
<protein>
    <submittedName>
        <fullName evidence="4">Superoxide dismutase family protein</fullName>
    </submittedName>
</protein>
<feature type="region of interest" description="Disordered" evidence="2">
    <location>
        <begin position="20"/>
        <end position="41"/>
    </location>
</feature>
<sequence length="203" mass="21421">MRILIAAVLVAAAGCGGGNAPLEAGRPQKATPRPTVSPQPVKLSAAGTFRPWSEGVDDIAYDEKLVPRDARATVSVASFAGGTVSSFSVHGLLPGRDYGVHLHVNPCGRDPKAAGPHFQHKADPHPHQGMSVDPAYANPRNEVWLDVRTDENGEAATTASQDWPLKADRIPRALVIHAEKTRTRKGEAGMAGARVACMTLTPS</sequence>
<evidence type="ECO:0000313" key="4">
    <source>
        <dbReference type="EMBL" id="RJL30956.1"/>
    </source>
</evidence>
<dbReference type="InterPro" id="IPR036423">
    <property type="entry name" value="SOD-like_Cu/Zn_dom_sf"/>
</dbReference>
<dbReference type="RefSeq" id="WP_119928379.1">
    <property type="nucleotide sequence ID" value="NZ_QZEY01000008.1"/>
</dbReference>
<comment type="caution">
    <text evidence="4">The sequence shown here is derived from an EMBL/GenBank/DDBJ whole genome shotgun (WGS) entry which is preliminary data.</text>
</comment>
<dbReference type="GO" id="GO:0046872">
    <property type="term" value="F:metal ion binding"/>
    <property type="evidence" value="ECO:0007669"/>
    <property type="project" value="InterPro"/>
</dbReference>
<dbReference type="InterPro" id="IPR001424">
    <property type="entry name" value="SOD_Cu_Zn_dom"/>
</dbReference>
<feature type="domain" description="Superoxide dismutase copper/zinc binding" evidence="3">
    <location>
        <begin position="83"/>
        <end position="197"/>
    </location>
</feature>
<proteinExistence type="inferred from homology"/>
<dbReference type="SUPFAM" id="SSF49329">
    <property type="entry name" value="Cu,Zn superoxide dismutase-like"/>
    <property type="match status" value="1"/>
</dbReference>
<dbReference type="Pfam" id="PF00080">
    <property type="entry name" value="Sod_Cu"/>
    <property type="match status" value="1"/>
</dbReference>